<dbReference type="EMBL" id="VSSQ01091503">
    <property type="protein sequence ID" value="MPN37048.1"/>
    <property type="molecule type" value="Genomic_DNA"/>
</dbReference>
<dbReference type="GO" id="GO:0000287">
    <property type="term" value="F:magnesium ion binding"/>
    <property type="evidence" value="ECO:0007669"/>
    <property type="project" value="InterPro"/>
</dbReference>
<dbReference type="GO" id="GO:0004427">
    <property type="term" value="F:inorganic diphosphate phosphatase activity"/>
    <property type="evidence" value="ECO:0007669"/>
    <property type="project" value="UniProtKB-EC"/>
</dbReference>
<dbReference type="PANTHER" id="PTHR10286">
    <property type="entry name" value="INORGANIC PYROPHOSPHATASE"/>
    <property type="match status" value="1"/>
</dbReference>
<evidence type="ECO:0000313" key="6">
    <source>
        <dbReference type="EMBL" id="MPN37048.1"/>
    </source>
</evidence>
<sequence length="104" mass="11827">MSFVRAKTIGVLIMVDSGLPDEKIIAVAEDDPFYNNFNDITDIPPHIMEEIKHFFSVYKSLEGKDTAVDVVQNKAKAMEIIADCMKAYKHSIEPKVRAERNARR</sequence>
<keyword evidence="3" id="KW-0479">Metal-binding</keyword>
<dbReference type="GO" id="GO:0006796">
    <property type="term" value="P:phosphate-containing compound metabolic process"/>
    <property type="evidence" value="ECO:0007669"/>
    <property type="project" value="InterPro"/>
</dbReference>
<dbReference type="Gene3D" id="3.90.80.10">
    <property type="entry name" value="Inorganic pyrophosphatase"/>
    <property type="match status" value="1"/>
</dbReference>
<organism evidence="6">
    <name type="scientific">bioreactor metagenome</name>
    <dbReference type="NCBI Taxonomy" id="1076179"/>
    <lineage>
        <taxon>unclassified sequences</taxon>
        <taxon>metagenomes</taxon>
        <taxon>ecological metagenomes</taxon>
    </lineage>
</organism>
<accession>A0A645HDD2</accession>
<keyword evidence="4 6" id="KW-0378">Hydrolase</keyword>
<evidence type="ECO:0000256" key="1">
    <source>
        <dbReference type="ARBA" id="ARBA00001946"/>
    </source>
</evidence>
<dbReference type="EC" id="3.6.1.1" evidence="2"/>
<gene>
    <name evidence="6" type="primary">ppa_19</name>
    <name evidence="6" type="ORF">SDC9_184564</name>
</gene>
<dbReference type="AlphaFoldDB" id="A0A645HDD2"/>
<protein>
    <recommendedName>
        <fullName evidence="2">inorganic diphosphatase</fullName>
        <ecNumber evidence="2">3.6.1.1</ecNumber>
    </recommendedName>
</protein>
<dbReference type="SUPFAM" id="SSF50324">
    <property type="entry name" value="Inorganic pyrophosphatase"/>
    <property type="match status" value="1"/>
</dbReference>
<evidence type="ECO:0000256" key="2">
    <source>
        <dbReference type="ARBA" id="ARBA00012146"/>
    </source>
</evidence>
<comment type="cofactor">
    <cofactor evidence="1">
        <name>Mg(2+)</name>
        <dbReference type="ChEBI" id="CHEBI:18420"/>
    </cofactor>
</comment>
<keyword evidence="5" id="KW-0460">Magnesium</keyword>
<evidence type="ECO:0000256" key="3">
    <source>
        <dbReference type="ARBA" id="ARBA00022723"/>
    </source>
</evidence>
<dbReference type="InterPro" id="IPR008162">
    <property type="entry name" value="Pyrophosphatase"/>
</dbReference>
<dbReference type="Pfam" id="PF00719">
    <property type="entry name" value="Pyrophosphatase"/>
    <property type="match status" value="1"/>
</dbReference>
<proteinExistence type="predicted"/>
<evidence type="ECO:0000256" key="5">
    <source>
        <dbReference type="ARBA" id="ARBA00022842"/>
    </source>
</evidence>
<dbReference type="GO" id="GO:0005737">
    <property type="term" value="C:cytoplasm"/>
    <property type="evidence" value="ECO:0007669"/>
    <property type="project" value="InterPro"/>
</dbReference>
<comment type="caution">
    <text evidence="6">The sequence shown here is derived from an EMBL/GenBank/DDBJ whole genome shotgun (WGS) entry which is preliminary data.</text>
</comment>
<reference evidence="6" key="1">
    <citation type="submission" date="2019-08" db="EMBL/GenBank/DDBJ databases">
        <authorList>
            <person name="Kucharzyk K."/>
            <person name="Murdoch R.W."/>
            <person name="Higgins S."/>
            <person name="Loffler F."/>
        </authorList>
    </citation>
    <scope>NUCLEOTIDE SEQUENCE</scope>
</reference>
<dbReference type="InterPro" id="IPR036649">
    <property type="entry name" value="Pyrophosphatase_sf"/>
</dbReference>
<evidence type="ECO:0000256" key="4">
    <source>
        <dbReference type="ARBA" id="ARBA00022801"/>
    </source>
</evidence>
<name>A0A645HDD2_9ZZZZ</name>